<reference evidence="1 2" key="1">
    <citation type="journal article" date="2020" name="Cell">
        <title>Large-Scale Comparative Analyses of Tick Genomes Elucidate Their Genetic Diversity and Vector Capacities.</title>
        <authorList>
            <consortium name="Tick Genome and Microbiome Consortium (TIGMIC)"/>
            <person name="Jia N."/>
            <person name="Wang J."/>
            <person name="Shi W."/>
            <person name="Du L."/>
            <person name="Sun Y."/>
            <person name="Zhan W."/>
            <person name="Jiang J.F."/>
            <person name="Wang Q."/>
            <person name="Zhang B."/>
            <person name="Ji P."/>
            <person name="Bell-Sakyi L."/>
            <person name="Cui X.M."/>
            <person name="Yuan T.T."/>
            <person name="Jiang B.G."/>
            <person name="Yang W.F."/>
            <person name="Lam T.T."/>
            <person name="Chang Q.C."/>
            <person name="Ding S.J."/>
            <person name="Wang X.J."/>
            <person name="Zhu J.G."/>
            <person name="Ruan X.D."/>
            <person name="Zhao L."/>
            <person name="Wei J.T."/>
            <person name="Ye R.Z."/>
            <person name="Que T.C."/>
            <person name="Du C.H."/>
            <person name="Zhou Y.H."/>
            <person name="Cheng J.X."/>
            <person name="Dai P.F."/>
            <person name="Guo W.B."/>
            <person name="Han X.H."/>
            <person name="Huang E.J."/>
            <person name="Li L.F."/>
            <person name="Wei W."/>
            <person name="Gao Y.C."/>
            <person name="Liu J.Z."/>
            <person name="Shao H.Z."/>
            <person name="Wang X."/>
            <person name="Wang C.C."/>
            <person name="Yang T.C."/>
            <person name="Huo Q.B."/>
            <person name="Li W."/>
            <person name="Chen H.Y."/>
            <person name="Chen S.E."/>
            <person name="Zhou L.G."/>
            <person name="Ni X.B."/>
            <person name="Tian J.H."/>
            <person name="Sheng Y."/>
            <person name="Liu T."/>
            <person name="Pan Y.S."/>
            <person name="Xia L.Y."/>
            <person name="Li J."/>
            <person name="Zhao F."/>
            <person name="Cao W.C."/>
        </authorList>
    </citation>
    <scope>NUCLEOTIDE SEQUENCE [LARGE SCALE GENOMIC DNA]</scope>
    <source>
        <strain evidence="1">Iper-2018</strain>
    </source>
</reference>
<sequence>MRVLPALALIPLGDLDAAFDSLMEIFPDEAMPLAQYFEDTYLGRRRGLRRISPMFALSLLNVNDAVHQHLPRTNNSAEAWHRGVLAVLRGPPLSTASVETQTSPEDLSSPQGSPSEPLKVTHTQSPSCSKGAVPSKEGTTPSKPPEAQADRTTSSSAQGPNASRRMKKWTRAYRSLKTTSLSLKQSLSSGLL</sequence>
<accession>A0AC60QSS3</accession>
<evidence type="ECO:0000313" key="1">
    <source>
        <dbReference type="EMBL" id="KAG0442236.1"/>
    </source>
</evidence>
<comment type="caution">
    <text evidence="1">The sequence shown here is derived from an EMBL/GenBank/DDBJ whole genome shotgun (WGS) entry which is preliminary data.</text>
</comment>
<proteinExistence type="predicted"/>
<name>A0AC60QSS3_IXOPE</name>
<dbReference type="EMBL" id="JABSTQ010004421">
    <property type="protein sequence ID" value="KAG0442236.1"/>
    <property type="molecule type" value="Genomic_DNA"/>
</dbReference>
<evidence type="ECO:0000313" key="2">
    <source>
        <dbReference type="Proteomes" id="UP000805193"/>
    </source>
</evidence>
<keyword evidence="2" id="KW-1185">Reference proteome</keyword>
<organism evidence="1 2">
    <name type="scientific">Ixodes persulcatus</name>
    <name type="common">Taiga tick</name>
    <dbReference type="NCBI Taxonomy" id="34615"/>
    <lineage>
        <taxon>Eukaryota</taxon>
        <taxon>Metazoa</taxon>
        <taxon>Ecdysozoa</taxon>
        <taxon>Arthropoda</taxon>
        <taxon>Chelicerata</taxon>
        <taxon>Arachnida</taxon>
        <taxon>Acari</taxon>
        <taxon>Parasitiformes</taxon>
        <taxon>Ixodida</taxon>
        <taxon>Ixodoidea</taxon>
        <taxon>Ixodidae</taxon>
        <taxon>Ixodinae</taxon>
        <taxon>Ixodes</taxon>
    </lineage>
</organism>
<protein>
    <submittedName>
        <fullName evidence="1">Uncharacterized protein</fullName>
    </submittedName>
</protein>
<dbReference type="Proteomes" id="UP000805193">
    <property type="component" value="Unassembled WGS sequence"/>
</dbReference>
<gene>
    <name evidence="1" type="ORF">HPB47_015756</name>
</gene>